<organism evidence="3 4">
    <name type="scientific">Candidatus Komeilibacteria bacterium RIFOXYC1_FULL_37_11</name>
    <dbReference type="NCBI Taxonomy" id="1798555"/>
    <lineage>
        <taxon>Bacteria</taxon>
        <taxon>Candidatus Komeiliibacteriota</taxon>
    </lineage>
</organism>
<evidence type="ECO:0000313" key="4">
    <source>
        <dbReference type="Proteomes" id="UP000177626"/>
    </source>
</evidence>
<feature type="region of interest" description="Disordered" evidence="2">
    <location>
        <begin position="23"/>
        <end position="68"/>
    </location>
</feature>
<evidence type="ECO:0000313" key="3">
    <source>
        <dbReference type="EMBL" id="OGY93694.1"/>
    </source>
</evidence>
<reference evidence="3 4" key="1">
    <citation type="journal article" date="2016" name="Nat. Commun.">
        <title>Thousands of microbial genomes shed light on interconnected biogeochemical processes in an aquifer system.</title>
        <authorList>
            <person name="Anantharaman K."/>
            <person name="Brown C.T."/>
            <person name="Hug L.A."/>
            <person name="Sharon I."/>
            <person name="Castelle C.J."/>
            <person name="Probst A.J."/>
            <person name="Thomas B.C."/>
            <person name="Singh A."/>
            <person name="Wilkins M.J."/>
            <person name="Karaoz U."/>
            <person name="Brodie E.L."/>
            <person name="Williams K.H."/>
            <person name="Hubbard S.S."/>
            <person name="Banfield J.F."/>
        </authorList>
    </citation>
    <scope>NUCLEOTIDE SEQUENCE [LARGE SCALE GENOMIC DNA]</scope>
</reference>
<comment type="caution">
    <text evidence="3">The sequence shown here is derived from an EMBL/GenBank/DDBJ whole genome shotgun (WGS) entry which is preliminary data.</text>
</comment>
<dbReference type="AlphaFoldDB" id="A0A1G2BWX6"/>
<feature type="coiled-coil region" evidence="1">
    <location>
        <begin position="76"/>
        <end position="103"/>
    </location>
</feature>
<dbReference type="EMBL" id="MHKQ01000018">
    <property type="protein sequence ID" value="OGY93694.1"/>
    <property type="molecule type" value="Genomic_DNA"/>
</dbReference>
<evidence type="ECO:0000256" key="2">
    <source>
        <dbReference type="SAM" id="MobiDB-lite"/>
    </source>
</evidence>
<protein>
    <submittedName>
        <fullName evidence="3">Uncharacterized protein</fullName>
    </submittedName>
</protein>
<evidence type="ECO:0000256" key="1">
    <source>
        <dbReference type="SAM" id="Coils"/>
    </source>
</evidence>
<proteinExistence type="predicted"/>
<gene>
    <name evidence="3" type="ORF">A2406_03960</name>
</gene>
<keyword evidence="1" id="KW-0175">Coiled coil</keyword>
<feature type="compositionally biased region" description="Basic and acidic residues" evidence="2">
    <location>
        <begin position="28"/>
        <end position="65"/>
    </location>
</feature>
<accession>A0A1G2BWX6</accession>
<name>A0A1G2BWX6_9BACT</name>
<dbReference type="Proteomes" id="UP000177626">
    <property type="component" value="Unassembled WGS sequence"/>
</dbReference>
<sequence length="232" mass="27365">MINESKLIPENICQECYRELPNHGPDCSLEKNENYTQSKHDKNEGGSEEHGEITDNIDDRLKTPDESIIPPENKFEMELSTEAREKKEKIAQMKERVKKFFELTKGELMRIEFLFDMTIDELESKFSELYRLSPTNQIKLSVDGTKQLRKKFHTNTIQMQSMFITAEESIQTDLDSLYSTIIPIHEIDLIEQSYDEMFETIKHRNEETEEQVMSYKETSIRVQTLIDKIRNI</sequence>